<evidence type="ECO:0000256" key="1">
    <source>
        <dbReference type="SAM" id="Coils"/>
    </source>
</evidence>
<dbReference type="Pfam" id="PF01551">
    <property type="entry name" value="Peptidase_M23"/>
    <property type="match status" value="1"/>
</dbReference>
<evidence type="ECO:0000256" key="2">
    <source>
        <dbReference type="SAM" id="SignalP"/>
    </source>
</evidence>
<feature type="coiled-coil region" evidence="1">
    <location>
        <begin position="155"/>
        <end position="210"/>
    </location>
</feature>
<dbReference type="SUPFAM" id="SSF51261">
    <property type="entry name" value="Duplicated hybrid motif"/>
    <property type="match status" value="1"/>
</dbReference>
<dbReference type="OrthoDB" id="5244067at2"/>
<dbReference type="CDD" id="cd12797">
    <property type="entry name" value="M23_peptidase"/>
    <property type="match status" value="1"/>
</dbReference>
<dbReference type="Proteomes" id="UP000320857">
    <property type="component" value="Unassembled WGS sequence"/>
</dbReference>
<keyword evidence="1" id="KW-0175">Coiled coil</keyword>
<organism evidence="4 5">
    <name type="scientific">Streptomyces alkaliterrae</name>
    <dbReference type="NCBI Taxonomy" id="2213162"/>
    <lineage>
        <taxon>Bacteria</taxon>
        <taxon>Bacillati</taxon>
        <taxon>Actinomycetota</taxon>
        <taxon>Actinomycetes</taxon>
        <taxon>Kitasatosporales</taxon>
        <taxon>Streptomycetaceae</taxon>
        <taxon>Streptomyces</taxon>
    </lineage>
</organism>
<feature type="chain" id="PRO_5024910177" evidence="2">
    <location>
        <begin position="35"/>
        <end position="374"/>
    </location>
</feature>
<dbReference type="InterPro" id="IPR016047">
    <property type="entry name" value="M23ase_b-sheet_dom"/>
</dbReference>
<name>A0A5P0YT93_9ACTN</name>
<dbReference type="GO" id="GO:0004222">
    <property type="term" value="F:metalloendopeptidase activity"/>
    <property type="evidence" value="ECO:0007669"/>
    <property type="project" value="TreeGrafter"/>
</dbReference>
<dbReference type="PANTHER" id="PTHR21666:SF270">
    <property type="entry name" value="MUREIN HYDROLASE ACTIVATOR ENVC"/>
    <property type="match status" value="1"/>
</dbReference>
<gene>
    <name evidence="4" type="ORF">FNX44_014910</name>
</gene>
<accession>A0A5P0YT93</accession>
<evidence type="ECO:0000313" key="5">
    <source>
        <dbReference type="Proteomes" id="UP000320857"/>
    </source>
</evidence>
<dbReference type="InterPro" id="IPR011055">
    <property type="entry name" value="Dup_hybrid_motif"/>
</dbReference>
<feature type="domain" description="M23ase beta-sheet core" evidence="3">
    <location>
        <begin position="266"/>
        <end position="363"/>
    </location>
</feature>
<sequence length="374" mass="39840">MVRVFRRPSHQSRLASALLGALLLSLPAAPEAAAAQAPPPTAVGRPSGEHTGQVAALYRKAADAARSHERARLRSRAQRHTADRLAAAVRDKRREYGELRSAVGVVAASHYRTGIAPGMGLVLARSPEEYLDRRSTLRQGNRAAAHLLHTTDRARNQLVERERAAEQALARLRATERERLRVRRQVEAELVRAERRAAEQRAAARRAAARLGAARGSFRPALHRTGCPTGGTAAAADRSGGWTKPVGGGYRLTAGFGSQGGRWTSRHTGLDFAVPTGTPVRAVGPGVVARAGCGDAYGVQVVLRHADGHHTQYAHLSLLQVVPGQRVEGGQQIGLSGTTGNSSGPHLHFEARTGPEADTAVNPAPWLRARGVTL</sequence>
<evidence type="ECO:0000259" key="3">
    <source>
        <dbReference type="Pfam" id="PF01551"/>
    </source>
</evidence>
<feature type="signal peptide" evidence="2">
    <location>
        <begin position="1"/>
        <end position="34"/>
    </location>
</feature>
<keyword evidence="2" id="KW-0732">Signal</keyword>
<protein>
    <submittedName>
        <fullName evidence="4">Peptidoglycan DD-metalloendopeptidase family protein</fullName>
    </submittedName>
</protein>
<comment type="caution">
    <text evidence="4">The sequence shown here is derived from an EMBL/GenBank/DDBJ whole genome shotgun (WGS) entry which is preliminary data.</text>
</comment>
<keyword evidence="5" id="KW-1185">Reference proteome</keyword>
<dbReference type="AlphaFoldDB" id="A0A5P0YT93"/>
<evidence type="ECO:0000313" key="4">
    <source>
        <dbReference type="EMBL" id="MQS03140.1"/>
    </source>
</evidence>
<dbReference type="InterPro" id="IPR050570">
    <property type="entry name" value="Cell_wall_metabolism_enzyme"/>
</dbReference>
<dbReference type="Gene3D" id="2.70.70.10">
    <property type="entry name" value="Glucose Permease (Domain IIA)"/>
    <property type="match status" value="1"/>
</dbReference>
<dbReference type="EMBL" id="VJYK02000142">
    <property type="protein sequence ID" value="MQS03140.1"/>
    <property type="molecule type" value="Genomic_DNA"/>
</dbReference>
<proteinExistence type="predicted"/>
<reference evidence="4 5" key="1">
    <citation type="submission" date="2019-10" db="EMBL/GenBank/DDBJ databases">
        <title>Streptomyces sp. nov., a novel actinobacterium isolated from alkaline environment.</title>
        <authorList>
            <person name="Golinska P."/>
        </authorList>
    </citation>
    <scope>NUCLEOTIDE SEQUENCE [LARGE SCALE GENOMIC DNA]</scope>
    <source>
        <strain evidence="4 5">OF1</strain>
    </source>
</reference>
<dbReference type="PANTHER" id="PTHR21666">
    <property type="entry name" value="PEPTIDASE-RELATED"/>
    <property type="match status" value="1"/>
</dbReference>